<gene>
    <name evidence="1" type="ORF">CNECB9_930011</name>
</gene>
<organism evidence="1">
    <name type="scientific">Cupriavidus necator</name>
    <name type="common">Alcaligenes eutrophus</name>
    <name type="synonym">Ralstonia eutropha</name>
    <dbReference type="NCBI Taxonomy" id="106590"/>
    <lineage>
        <taxon>Bacteria</taxon>
        <taxon>Pseudomonadati</taxon>
        <taxon>Pseudomonadota</taxon>
        <taxon>Betaproteobacteria</taxon>
        <taxon>Burkholderiales</taxon>
        <taxon>Burkholderiaceae</taxon>
        <taxon>Cupriavidus</taxon>
    </lineage>
</organism>
<reference evidence="1" key="1">
    <citation type="submission" date="2016-09" db="EMBL/GenBank/DDBJ databases">
        <authorList>
            <person name="Capua I."/>
            <person name="De Benedictis P."/>
            <person name="Joannis T."/>
            <person name="Lombin L.H."/>
            <person name="Cattoli G."/>
        </authorList>
    </citation>
    <scope>NUCLEOTIDE SEQUENCE</scope>
    <source>
        <strain evidence="1">B9</strain>
    </source>
</reference>
<name>A0A1K0IT28_CUPNE</name>
<sequence>MEIYRARQPASAYAWPSFRHSPSPKICERLSAKHLAQIHCIWPPHVPPPMPFTPNAE</sequence>
<protein>
    <submittedName>
        <fullName evidence="1">Uncharacterized protein</fullName>
    </submittedName>
</protein>
<evidence type="ECO:0000313" key="1">
    <source>
        <dbReference type="EMBL" id="SCV02132.1"/>
    </source>
</evidence>
<dbReference type="AlphaFoldDB" id="A0A1K0IT28"/>
<proteinExistence type="predicted"/>
<dbReference type="EMBL" id="FMSH01000544">
    <property type="protein sequence ID" value="SCV02132.1"/>
    <property type="molecule type" value="Genomic_DNA"/>
</dbReference>
<accession>A0A1K0IT28</accession>